<evidence type="ECO:0000256" key="1">
    <source>
        <dbReference type="SAM" id="MobiDB-lite"/>
    </source>
</evidence>
<reference evidence="2 3" key="1">
    <citation type="submission" date="2014-11" db="EMBL/GenBank/DDBJ databases">
        <title>Genomics and ecophysiology of heterotrophic nitrogen fixing bacteria isolated from estuarine surface water.</title>
        <authorList>
            <person name="Bentzon-Tilia M."/>
            <person name="Severin I."/>
            <person name="Hansen L.H."/>
            <person name="Riemann L."/>
        </authorList>
    </citation>
    <scope>NUCLEOTIDE SEQUENCE [LARGE SCALE GENOMIC DNA]</scope>
    <source>
        <strain evidence="2 3">BAL361</strain>
    </source>
</reference>
<gene>
    <name evidence="2" type="ORF">LO50_20860</name>
</gene>
<dbReference type="AlphaFoldDB" id="A0A0D7DYQ8"/>
<evidence type="ECO:0000313" key="3">
    <source>
        <dbReference type="Proteomes" id="UP000032439"/>
    </source>
</evidence>
<name>A0A0D7DYQ8_STUST</name>
<evidence type="ECO:0000313" key="2">
    <source>
        <dbReference type="EMBL" id="KIZ33396.1"/>
    </source>
</evidence>
<sequence length="234" mass="24242">MSDSSKGGVPAPAKYSDIVADGGMDPRSAHVEQQLRSTSPADWQSVPVNPTIEMIAALGFNGDVPLAVGHASACEELTAQYRAMLACAPAAPLAKTPTAYLRASDLERLAPNNVAGCAASLSKEPGNGLVAIYTEAFSTSALAEALAAFVALAEERERELGDLSSEMRECLQKGRAALSVIQPQQLGLVETLQNAFAISSNSGSGKFALTLSFENLSAMQACRRAVVCALGGAK</sequence>
<feature type="compositionally biased region" description="Polar residues" evidence="1">
    <location>
        <begin position="34"/>
        <end position="43"/>
    </location>
</feature>
<accession>A0A0D7DYQ8</accession>
<proteinExistence type="predicted"/>
<dbReference type="EMBL" id="JXXD01000243">
    <property type="protein sequence ID" value="KIZ33396.1"/>
    <property type="molecule type" value="Genomic_DNA"/>
</dbReference>
<comment type="caution">
    <text evidence="2">The sequence shown here is derived from an EMBL/GenBank/DDBJ whole genome shotgun (WGS) entry which is preliminary data.</text>
</comment>
<feature type="region of interest" description="Disordered" evidence="1">
    <location>
        <begin position="1"/>
        <end position="43"/>
    </location>
</feature>
<dbReference type="Proteomes" id="UP000032439">
    <property type="component" value="Unassembled WGS sequence"/>
</dbReference>
<dbReference type="PATRIC" id="fig|316.110.peg.2513"/>
<protein>
    <submittedName>
        <fullName evidence="2">Uncharacterized protein</fullName>
    </submittedName>
</protein>
<organism evidence="2 3">
    <name type="scientific">Stutzerimonas stutzeri</name>
    <name type="common">Pseudomonas stutzeri</name>
    <dbReference type="NCBI Taxonomy" id="316"/>
    <lineage>
        <taxon>Bacteria</taxon>
        <taxon>Pseudomonadati</taxon>
        <taxon>Pseudomonadota</taxon>
        <taxon>Gammaproteobacteria</taxon>
        <taxon>Pseudomonadales</taxon>
        <taxon>Pseudomonadaceae</taxon>
        <taxon>Stutzerimonas</taxon>
    </lineage>
</organism>